<evidence type="ECO:0000259" key="8">
    <source>
        <dbReference type="PROSITE" id="PS50103"/>
    </source>
</evidence>
<dbReference type="GO" id="GO:0089701">
    <property type="term" value="C:U2AF complex"/>
    <property type="evidence" value="ECO:0007669"/>
    <property type="project" value="InterPro"/>
</dbReference>
<name>A0A146KL18_9EUKA</name>
<dbReference type="AlphaFoldDB" id="A0A146KL18"/>
<dbReference type="InterPro" id="IPR012677">
    <property type="entry name" value="Nucleotide-bd_a/b_plait_sf"/>
</dbReference>
<dbReference type="PROSITE" id="PS50103">
    <property type="entry name" value="ZF_C3H1"/>
    <property type="match status" value="1"/>
</dbReference>
<dbReference type="InterPro" id="IPR035979">
    <property type="entry name" value="RBD_domain_sf"/>
</dbReference>
<reference evidence="9" key="1">
    <citation type="submission" date="2015-07" db="EMBL/GenBank/DDBJ databases">
        <title>Adaptation to a free-living lifestyle via gene acquisitions in the diplomonad Trepomonas sp. PC1.</title>
        <authorList>
            <person name="Xu F."/>
            <person name="Jerlstrom-Hultqvist J."/>
            <person name="Kolisko M."/>
            <person name="Simpson A.G.B."/>
            <person name="Roger A.J."/>
            <person name="Svard S.G."/>
            <person name="Andersson J.O."/>
        </authorList>
    </citation>
    <scope>NUCLEOTIDE SEQUENCE</scope>
    <source>
        <strain evidence="9">PC1</strain>
    </source>
</reference>
<evidence type="ECO:0000256" key="6">
    <source>
        <dbReference type="PROSITE-ProRule" id="PRU00723"/>
    </source>
</evidence>
<dbReference type="InterPro" id="IPR000504">
    <property type="entry name" value="RRM_dom"/>
</dbReference>
<dbReference type="GO" id="GO:0000398">
    <property type="term" value="P:mRNA splicing, via spliceosome"/>
    <property type="evidence" value="ECO:0007669"/>
    <property type="project" value="InterPro"/>
</dbReference>
<keyword evidence="3 6" id="KW-0863">Zinc-finger</keyword>
<dbReference type="PANTHER" id="PTHR12620">
    <property type="entry name" value="U2 SNRNP AUXILIARY FACTOR, SMALL SUBUNIT"/>
    <property type="match status" value="1"/>
</dbReference>
<dbReference type="SUPFAM" id="SSF54928">
    <property type="entry name" value="RNA-binding domain, RBD"/>
    <property type="match status" value="1"/>
</dbReference>
<proteinExistence type="predicted"/>
<keyword evidence="5" id="KW-0694">RNA-binding</keyword>
<evidence type="ECO:0000256" key="5">
    <source>
        <dbReference type="PROSITE-ProRule" id="PRU00176"/>
    </source>
</evidence>
<protein>
    <submittedName>
        <fullName evidence="9">RNA recognition motif-containing protein</fullName>
    </submittedName>
</protein>
<accession>A0A146KL18</accession>
<sequence>FYRLTGGCKFGQNCTRAHNQPQLSNTLIFENILPAIKAASSTIQLSFQLNVFEDLCLKCSEYGKILKAVMAKNQNHLYGNFYVQFFDLEAARNCFQNLKNEYYCGNQIKIRFVEMNLLQRAICQDKQCNEN</sequence>
<feature type="zinc finger region" description="C3H1-type" evidence="6">
    <location>
        <begin position="1"/>
        <end position="21"/>
    </location>
</feature>
<dbReference type="GO" id="GO:0003723">
    <property type="term" value="F:RNA binding"/>
    <property type="evidence" value="ECO:0007669"/>
    <property type="project" value="UniProtKB-UniRule"/>
</dbReference>
<evidence type="ECO:0000256" key="1">
    <source>
        <dbReference type="ARBA" id="ARBA00022723"/>
    </source>
</evidence>
<dbReference type="EMBL" id="GDID01000351">
    <property type="protein sequence ID" value="JAP96255.1"/>
    <property type="molecule type" value="Transcribed_RNA"/>
</dbReference>
<dbReference type="GO" id="GO:0008270">
    <property type="term" value="F:zinc ion binding"/>
    <property type="evidence" value="ECO:0007669"/>
    <property type="project" value="UniProtKB-KW"/>
</dbReference>
<evidence type="ECO:0000313" key="9">
    <source>
        <dbReference type="EMBL" id="JAP96255.1"/>
    </source>
</evidence>
<evidence type="ECO:0000256" key="2">
    <source>
        <dbReference type="ARBA" id="ARBA00022737"/>
    </source>
</evidence>
<feature type="non-terminal residue" evidence="9">
    <location>
        <position position="131"/>
    </location>
</feature>
<evidence type="ECO:0000259" key="7">
    <source>
        <dbReference type="PROSITE" id="PS50102"/>
    </source>
</evidence>
<dbReference type="Gene3D" id="3.30.70.330">
    <property type="match status" value="1"/>
</dbReference>
<dbReference type="InterPro" id="IPR000571">
    <property type="entry name" value="Znf_CCCH"/>
</dbReference>
<dbReference type="InterPro" id="IPR009145">
    <property type="entry name" value="U2AF_small"/>
</dbReference>
<evidence type="ECO:0000256" key="3">
    <source>
        <dbReference type="ARBA" id="ARBA00022771"/>
    </source>
</evidence>
<feature type="domain" description="C3H1-type" evidence="8">
    <location>
        <begin position="1"/>
        <end position="21"/>
    </location>
</feature>
<gene>
    <name evidence="9" type="ORF">TPC1_10465</name>
</gene>
<organism evidence="9">
    <name type="scientific">Trepomonas sp. PC1</name>
    <dbReference type="NCBI Taxonomy" id="1076344"/>
    <lineage>
        <taxon>Eukaryota</taxon>
        <taxon>Metamonada</taxon>
        <taxon>Diplomonadida</taxon>
        <taxon>Hexamitidae</taxon>
        <taxon>Hexamitinae</taxon>
        <taxon>Trepomonas</taxon>
    </lineage>
</organism>
<feature type="domain" description="RRM" evidence="7">
    <location>
        <begin position="25"/>
        <end position="115"/>
    </location>
</feature>
<keyword evidence="4 6" id="KW-0862">Zinc</keyword>
<feature type="non-terminal residue" evidence="9">
    <location>
        <position position="1"/>
    </location>
</feature>
<keyword evidence="1 6" id="KW-0479">Metal-binding</keyword>
<keyword evidence="2" id="KW-0677">Repeat</keyword>
<dbReference type="PROSITE" id="PS50102">
    <property type="entry name" value="RRM"/>
    <property type="match status" value="1"/>
</dbReference>
<evidence type="ECO:0000256" key="4">
    <source>
        <dbReference type="ARBA" id="ARBA00022833"/>
    </source>
</evidence>